<evidence type="ECO:0000313" key="3">
    <source>
        <dbReference type="EMBL" id="CAI9263502.1"/>
    </source>
</evidence>
<protein>
    <recommendedName>
        <fullName evidence="2">Homologous recombination OB-fold protein OB-fold domain-containing protein</fullName>
    </recommendedName>
</protein>
<dbReference type="Proteomes" id="UP001177003">
    <property type="component" value="Chromosome 0"/>
</dbReference>
<evidence type="ECO:0000313" key="4">
    <source>
        <dbReference type="Proteomes" id="UP001177003"/>
    </source>
</evidence>
<dbReference type="Pfam" id="PF15072">
    <property type="entry name" value="HROB"/>
    <property type="match status" value="1"/>
</dbReference>
<feature type="compositionally biased region" description="Acidic residues" evidence="1">
    <location>
        <begin position="1"/>
        <end position="15"/>
    </location>
</feature>
<dbReference type="InterPro" id="IPR028045">
    <property type="entry name" value="HROB"/>
</dbReference>
<feature type="region of interest" description="Disordered" evidence="1">
    <location>
        <begin position="1"/>
        <end position="59"/>
    </location>
</feature>
<reference evidence="3" key="1">
    <citation type="submission" date="2023-04" db="EMBL/GenBank/DDBJ databases">
        <authorList>
            <person name="Vijverberg K."/>
            <person name="Xiong W."/>
            <person name="Schranz E."/>
        </authorList>
    </citation>
    <scope>NUCLEOTIDE SEQUENCE</scope>
</reference>
<name>A0AA35VLY8_LACSI</name>
<evidence type="ECO:0000256" key="1">
    <source>
        <dbReference type="SAM" id="MobiDB-lite"/>
    </source>
</evidence>
<sequence length="446" mass="48822">MEPPWEEALDADDSDLQSLTLLRPCKQQRRHDESKPSINTHLSQSQTLDSSKSPSEAINSVPQNITSACQAEAPPYVRAIPGPAGVVQAAKLRKTRDMENILGQEEHPMATQEYIRRVVENPEEDDDFQGSPWLSAIEFVYADGMFNSIPNAPLGDINKYLKNGKLHQVVAVIKSCTSNELGDLKVTLKDPTGVVSGTIHHKVLTEGEFGKGIFVGSVLILHKVSVFSPSRSSHYLNITKRNLVKVFYKDNGSSQTQTFHGCKVIDRSHASDPKQGATTTISGPTSSLEQIAKNMTNVNKTTTYSQQNSQENVFHMDDNVVSEKQTFHGKCNTIIIDASPFSDHGQETTTTTSGPTFSLDQIAKKMANVTNKTSANSVSTGPHFTEILKESNVLKSGLNENPGFGNGLKGMDPSQVQVEPTMVSGSIPVWTDEQLNELFDDFADDM</sequence>
<organism evidence="3 4">
    <name type="scientific">Lactuca saligna</name>
    <name type="common">Willowleaf lettuce</name>
    <dbReference type="NCBI Taxonomy" id="75948"/>
    <lineage>
        <taxon>Eukaryota</taxon>
        <taxon>Viridiplantae</taxon>
        <taxon>Streptophyta</taxon>
        <taxon>Embryophyta</taxon>
        <taxon>Tracheophyta</taxon>
        <taxon>Spermatophyta</taxon>
        <taxon>Magnoliopsida</taxon>
        <taxon>eudicotyledons</taxon>
        <taxon>Gunneridae</taxon>
        <taxon>Pentapetalae</taxon>
        <taxon>asterids</taxon>
        <taxon>campanulids</taxon>
        <taxon>Asterales</taxon>
        <taxon>Asteraceae</taxon>
        <taxon>Cichorioideae</taxon>
        <taxon>Cichorieae</taxon>
        <taxon>Lactucinae</taxon>
        <taxon>Lactuca</taxon>
    </lineage>
</organism>
<evidence type="ECO:0000259" key="2">
    <source>
        <dbReference type="Pfam" id="PF15072"/>
    </source>
</evidence>
<accession>A0AA35VLY8</accession>
<dbReference type="PANTHER" id="PTHR14523:SF1">
    <property type="entry name" value="HOMOLOGOUS RECOMBINATION OB-FOLD PROTEIN"/>
    <property type="match status" value="1"/>
</dbReference>
<gene>
    <name evidence="3" type="ORF">LSALG_LOCUS4190</name>
</gene>
<dbReference type="GO" id="GO:0000725">
    <property type="term" value="P:recombinational repair"/>
    <property type="evidence" value="ECO:0007669"/>
    <property type="project" value="InterPro"/>
</dbReference>
<dbReference type="InterPro" id="IPR058570">
    <property type="entry name" value="HROB_OB"/>
</dbReference>
<keyword evidence="4" id="KW-1185">Reference proteome</keyword>
<feature type="domain" description="Homologous recombination OB-fold protein OB-fold" evidence="2">
    <location>
        <begin position="165"/>
        <end position="249"/>
    </location>
</feature>
<proteinExistence type="predicted"/>
<dbReference type="AlphaFoldDB" id="A0AA35VLY8"/>
<dbReference type="EMBL" id="OX465086">
    <property type="protein sequence ID" value="CAI9263502.1"/>
    <property type="molecule type" value="Genomic_DNA"/>
</dbReference>
<feature type="compositionally biased region" description="Polar residues" evidence="1">
    <location>
        <begin position="36"/>
        <end position="59"/>
    </location>
</feature>
<dbReference type="PANTHER" id="PTHR14523">
    <property type="entry name" value="UNCHARACTERIZED PROTEIN C17ORF53 HOMOLOG"/>
    <property type="match status" value="1"/>
</dbReference>